<dbReference type="PROSITE" id="PS00141">
    <property type="entry name" value="ASP_PROTEASE"/>
    <property type="match status" value="1"/>
</dbReference>
<dbReference type="InterPro" id="IPR001969">
    <property type="entry name" value="Aspartic_peptidase_AS"/>
</dbReference>
<dbReference type="InterPro" id="IPR025392">
    <property type="entry name" value="DUF4124"/>
</dbReference>
<dbReference type="EMBL" id="CP096574">
    <property type="protein sequence ID" value="UPU34939.1"/>
    <property type="molecule type" value="Genomic_DNA"/>
</dbReference>
<reference evidence="4" key="2">
    <citation type="journal article" date="2021" name="Int. J. Syst. Evol. Microbiol.">
        <title>Geomonas silvestris sp. nov., Geomonas paludis sp. nov. and Geomonas limicola sp. nov., isolated from terrestrial environments, and emended description of the genus Geomonas.</title>
        <authorList>
            <person name="Itoh H."/>
            <person name="Xu Z."/>
            <person name="Masuda Y."/>
            <person name="Ushijima N."/>
            <person name="Hayakawa C."/>
            <person name="Shiratori Y."/>
            <person name="Senoo K."/>
        </authorList>
    </citation>
    <scope>NUCLEOTIDE SEQUENCE</scope>
    <source>
        <strain evidence="4">Red736</strain>
    </source>
</reference>
<dbReference type="InterPro" id="IPR034122">
    <property type="entry name" value="Retropepsin-like_bacterial"/>
</dbReference>
<gene>
    <name evidence="4" type="ORF">GMPD_25260</name>
    <name evidence="5" type="ORF">M1B72_15995</name>
</gene>
<protein>
    <submittedName>
        <fullName evidence="5">Retroviral-like aspartic protease family protein</fullName>
    </submittedName>
</protein>
<dbReference type="SUPFAM" id="SSF50630">
    <property type="entry name" value="Acid proteases"/>
    <property type="match status" value="1"/>
</dbReference>
<feature type="region of interest" description="Disordered" evidence="1">
    <location>
        <begin position="56"/>
        <end position="102"/>
    </location>
</feature>
<keyword evidence="7" id="KW-1185">Reference proteome</keyword>
<sequence length="233" mass="26232">MKLRPALAALLLPPLLCPLQAGAEFYSYQDKNGTMHFVDDAAKIPREYRRKVLVRKDQYDDLPPEERARMQQRDREEREMAQRQEQEQSLQRQAQARRAAQEARTRALTTRVLIAGRQVFVPVRLSNGSVQTDAMLLLDTGATSSVISPAIAERLQLQESSNVRIGVVGGRVMNARKVILSQMEVGPVRRSNQEAVVVRQGRGEFGDGLLGMSFLAGLKYTIDFNTQTINWIP</sequence>
<evidence type="ECO:0000313" key="4">
    <source>
        <dbReference type="EMBL" id="GFO64607.1"/>
    </source>
</evidence>
<evidence type="ECO:0000259" key="3">
    <source>
        <dbReference type="Pfam" id="PF13511"/>
    </source>
</evidence>
<dbReference type="AlphaFoldDB" id="A0A6V8MY73"/>
<reference evidence="6" key="1">
    <citation type="submission" date="2020-06" db="EMBL/GenBank/DDBJ databases">
        <title>Draft genomic sequecing of Geomonas sp. Red736.</title>
        <authorList>
            <person name="Itoh H."/>
            <person name="Xu Z.X."/>
            <person name="Ushijima N."/>
            <person name="Masuda Y."/>
            <person name="Shiratori Y."/>
            <person name="Senoo K."/>
        </authorList>
    </citation>
    <scope>NUCLEOTIDE SEQUENCE [LARGE SCALE GENOMIC DNA]</scope>
    <source>
        <strain evidence="6">Red736</strain>
    </source>
</reference>
<evidence type="ECO:0000256" key="2">
    <source>
        <dbReference type="SAM" id="SignalP"/>
    </source>
</evidence>
<proteinExistence type="predicted"/>
<reference evidence="5" key="3">
    <citation type="submission" date="2022-04" db="EMBL/GenBank/DDBJ databases">
        <authorList>
            <person name="Liu G."/>
        </authorList>
    </citation>
    <scope>NUCLEOTIDE SEQUENCE</scope>
    <source>
        <strain evidence="5">RG22</strain>
    </source>
</reference>
<feature type="domain" description="DUF4124" evidence="3">
    <location>
        <begin position="15"/>
        <end position="70"/>
    </location>
</feature>
<dbReference type="InterPro" id="IPR021109">
    <property type="entry name" value="Peptidase_aspartic_dom_sf"/>
</dbReference>
<dbReference type="GO" id="GO:0004190">
    <property type="term" value="F:aspartic-type endopeptidase activity"/>
    <property type="evidence" value="ECO:0007669"/>
    <property type="project" value="InterPro"/>
</dbReference>
<feature type="compositionally biased region" description="Basic and acidic residues" evidence="1">
    <location>
        <begin position="56"/>
        <end position="86"/>
    </location>
</feature>
<dbReference type="Gene3D" id="2.40.70.10">
    <property type="entry name" value="Acid Proteases"/>
    <property type="match status" value="1"/>
</dbReference>
<name>A0A6V8MY73_9BACT</name>
<dbReference type="GO" id="GO:0006508">
    <property type="term" value="P:proteolysis"/>
    <property type="evidence" value="ECO:0007669"/>
    <property type="project" value="InterPro"/>
</dbReference>
<dbReference type="Proteomes" id="UP000568888">
    <property type="component" value="Unassembled WGS sequence"/>
</dbReference>
<evidence type="ECO:0000256" key="1">
    <source>
        <dbReference type="SAM" id="MobiDB-lite"/>
    </source>
</evidence>
<feature type="chain" id="PRO_5028091985" evidence="2">
    <location>
        <begin position="24"/>
        <end position="233"/>
    </location>
</feature>
<evidence type="ECO:0000313" key="5">
    <source>
        <dbReference type="EMBL" id="UPU34939.1"/>
    </source>
</evidence>
<dbReference type="Proteomes" id="UP000831485">
    <property type="component" value="Chromosome"/>
</dbReference>
<keyword evidence="2" id="KW-0732">Signal</keyword>
<feature type="signal peptide" evidence="2">
    <location>
        <begin position="1"/>
        <end position="23"/>
    </location>
</feature>
<evidence type="ECO:0000313" key="6">
    <source>
        <dbReference type="Proteomes" id="UP000568888"/>
    </source>
</evidence>
<evidence type="ECO:0000313" key="7">
    <source>
        <dbReference type="Proteomes" id="UP000831485"/>
    </source>
</evidence>
<dbReference type="Pfam" id="PF13650">
    <property type="entry name" value="Asp_protease_2"/>
    <property type="match status" value="1"/>
</dbReference>
<dbReference type="EMBL" id="BLXY01000004">
    <property type="protein sequence ID" value="GFO64607.1"/>
    <property type="molecule type" value="Genomic_DNA"/>
</dbReference>
<dbReference type="CDD" id="cd05483">
    <property type="entry name" value="retropepsin_like_bacteria"/>
    <property type="match status" value="1"/>
</dbReference>
<feature type="compositionally biased region" description="Low complexity" evidence="1">
    <location>
        <begin position="87"/>
        <end position="98"/>
    </location>
</feature>
<dbReference type="Pfam" id="PF13511">
    <property type="entry name" value="DUF4124"/>
    <property type="match status" value="1"/>
</dbReference>
<dbReference type="RefSeq" id="WP_183347854.1">
    <property type="nucleotide sequence ID" value="NZ_BLXY01000004.1"/>
</dbReference>
<accession>A0A6V8MY73</accession>
<organism evidence="4 6">
    <name type="scientific">Geomonas paludis</name>
    <dbReference type="NCBI Taxonomy" id="2740185"/>
    <lineage>
        <taxon>Bacteria</taxon>
        <taxon>Pseudomonadati</taxon>
        <taxon>Thermodesulfobacteriota</taxon>
        <taxon>Desulfuromonadia</taxon>
        <taxon>Geobacterales</taxon>
        <taxon>Geobacteraceae</taxon>
        <taxon>Geomonas</taxon>
    </lineage>
</organism>